<dbReference type="AlphaFoldDB" id="A0AAD5WFP3"/>
<keyword evidence="2" id="KW-1185">Reference proteome</keyword>
<reference evidence="1" key="1">
    <citation type="submission" date="2021-06" db="EMBL/GenBank/DDBJ databases">
        <title>Parelaphostrongylus tenuis whole genome reference sequence.</title>
        <authorList>
            <person name="Garwood T.J."/>
            <person name="Larsen P.A."/>
            <person name="Fountain-Jones N.M."/>
            <person name="Garbe J.R."/>
            <person name="Macchietto M.G."/>
            <person name="Kania S.A."/>
            <person name="Gerhold R.W."/>
            <person name="Richards J.E."/>
            <person name="Wolf T.M."/>
        </authorList>
    </citation>
    <scope>NUCLEOTIDE SEQUENCE</scope>
    <source>
        <strain evidence="1">MNPRO001-30</strain>
        <tissue evidence="1">Meninges</tissue>
    </source>
</reference>
<feature type="non-terminal residue" evidence="1">
    <location>
        <position position="66"/>
    </location>
</feature>
<name>A0AAD5WFP3_PARTN</name>
<organism evidence="1 2">
    <name type="scientific">Parelaphostrongylus tenuis</name>
    <name type="common">Meningeal worm</name>
    <dbReference type="NCBI Taxonomy" id="148309"/>
    <lineage>
        <taxon>Eukaryota</taxon>
        <taxon>Metazoa</taxon>
        <taxon>Ecdysozoa</taxon>
        <taxon>Nematoda</taxon>
        <taxon>Chromadorea</taxon>
        <taxon>Rhabditida</taxon>
        <taxon>Rhabditina</taxon>
        <taxon>Rhabditomorpha</taxon>
        <taxon>Strongyloidea</taxon>
        <taxon>Metastrongylidae</taxon>
        <taxon>Parelaphostrongylus</taxon>
    </lineage>
</organism>
<comment type="caution">
    <text evidence="1">The sequence shown here is derived from an EMBL/GenBank/DDBJ whole genome shotgun (WGS) entry which is preliminary data.</text>
</comment>
<sequence length="66" mass="7631">MGFLRQYVVKYDRTYLSKATQLVRDPKEQMASQRFEDLRQKMVPVARAAQPTSTVILIAAHHLNGR</sequence>
<protein>
    <submittedName>
        <fullName evidence="1">Uncharacterized protein</fullName>
    </submittedName>
</protein>
<proteinExistence type="predicted"/>
<evidence type="ECO:0000313" key="1">
    <source>
        <dbReference type="EMBL" id="KAJ1368407.1"/>
    </source>
</evidence>
<gene>
    <name evidence="1" type="ORF">KIN20_029531</name>
</gene>
<dbReference type="Proteomes" id="UP001196413">
    <property type="component" value="Unassembled WGS sequence"/>
</dbReference>
<dbReference type="EMBL" id="JAHQIW010006179">
    <property type="protein sequence ID" value="KAJ1368407.1"/>
    <property type="molecule type" value="Genomic_DNA"/>
</dbReference>
<accession>A0AAD5WFP3</accession>
<evidence type="ECO:0000313" key="2">
    <source>
        <dbReference type="Proteomes" id="UP001196413"/>
    </source>
</evidence>